<keyword evidence="2" id="KW-1185">Reference proteome</keyword>
<accession>A0ABW7MRA5</accession>
<name>A0ABW7MRA5_9FLAO</name>
<evidence type="ECO:0000313" key="2">
    <source>
        <dbReference type="Proteomes" id="UP001610104"/>
    </source>
</evidence>
<dbReference type="RefSeq" id="WP_395437479.1">
    <property type="nucleotide sequence ID" value="NZ_JBAWKC010000001.1"/>
</dbReference>
<dbReference type="SUPFAM" id="SSF49464">
    <property type="entry name" value="Carboxypeptidase regulatory domain-like"/>
    <property type="match status" value="1"/>
</dbReference>
<sequence length="434" mass="49805">MKKENTLKNSLVLLYTTMVLCVFGLQFTTQASNVFQEPLQGIQTINEFKGHVYDSSSKDALAYVDINITGTNISTITNKEGAFLLKVPTEYLNKTIKISLLGYAEGEIEISSLKIDDNKIYLDLSITQLSNVNVYGIKNAEALVRAALNRKSEVYDNNRTKMTAFYRETIKKRNKNASLSEAVLAVYKQPYTNSKSDELSLLKSRKSTDYSRLDTLTLKLQGGPFSTLYTDIIKYPEYIFNKNDLSNYVFTFDESTQLNNRLVYVVNFKQKVNNDEPLYYGKLYIDSQTLALTSAIYNLNISNKELASKMFVRKKPFNARVYPTVAAYRVDYRTRNGKWYYGYGKIELTFKVNYKRKLFNNVYTLNCEMAITDWKIDDNSKLVGEKLKPNVVIIDKASGFSDPEFWGEYNIIEPEKSIENAIQKINKQLEDAES</sequence>
<reference evidence="1 2" key="1">
    <citation type="submission" date="2024-02" db="EMBL/GenBank/DDBJ databases">
        <title>A Gaetbulibacter species isolated from tidal flats and genomic insights of their niches.</title>
        <authorList>
            <person name="Ye Y."/>
        </authorList>
    </citation>
    <scope>NUCLEOTIDE SEQUENCE [LARGE SCALE GENOMIC DNA]</scope>
    <source>
        <strain evidence="1 2">KEM-8</strain>
    </source>
</reference>
<evidence type="ECO:0000313" key="1">
    <source>
        <dbReference type="EMBL" id="MFH6768242.1"/>
    </source>
</evidence>
<dbReference type="Gene3D" id="2.60.40.1120">
    <property type="entry name" value="Carboxypeptidase-like, regulatory domain"/>
    <property type="match status" value="1"/>
</dbReference>
<dbReference type="Pfam" id="PF13715">
    <property type="entry name" value="CarbopepD_reg_2"/>
    <property type="match status" value="1"/>
</dbReference>
<proteinExistence type="predicted"/>
<protein>
    <submittedName>
        <fullName evidence="1">Carboxypeptidase-like regulatory domain-containing protein</fullName>
    </submittedName>
</protein>
<gene>
    <name evidence="1" type="ORF">V8G56_05810</name>
</gene>
<comment type="caution">
    <text evidence="1">The sequence shown here is derived from an EMBL/GenBank/DDBJ whole genome shotgun (WGS) entry which is preliminary data.</text>
</comment>
<dbReference type="EMBL" id="JBAWKC010000001">
    <property type="protein sequence ID" value="MFH6768242.1"/>
    <property type="molecule type" value="Genomic_DNA"/>
</dbReference>
<dbReference type="Proteomes" id="UP001610104">
    <property type="component" value="Unassembled WGS sequence"/>
</dbReference>
<organism evidence="1 2">
    <name type="scientific">Gaetbulibacter aquiaggeris</name>
    <dbReference type="NCBI Taxonomy" id="1735373"/>
    <lineage>
        <taxon>Bacteria</taxon>
        <taxon>Pseudomonadati</taxon>
        <taxon>Bacteroidota</taxon>
        <taxon>Flavobacteriia</taxon>
        <taxon>Flavobacteriales</taxon>
        <taxon>Flavobacteriaceae</taxon>
        <taxon>Gaetbulibacter</taxon>
    </lineage>
</organism>
<dbReference type="InterPro" id="IPR008969">
    <property type="entry name" value="CarboxyPept-like_regulatory"/>
</dbReference>